<dbReference type="SMART" id="SM00244">
    <property type="entry name" value="PHB"/>
    <property type="match status" value="1"/>
</dbReference>
<keyword evidence="4" id="KW-1133">Transmembrane helix</keyword>
<evidence type="ECO:0000256" key="5">
    <source>
        <dbReference type="ARBA" id="ARBA00023136"/>
    </source>
</evidence>
<dbReference type="InterPro" id="IPR001107">
    <property type="entry name" value="Band_7"/>
</dbReference>
<evidence type="ECO:0000256" key="3">
    <source>
        <dbReference type="ARBA" id="ARBA00022692"/>
    </source>
</evidence>
<dbReference type="SUPFAM" id="SSF117892">
    <property type="entry name" value="Band 7/SPFH domain"/>
    <property type="match status" value="2"/>
</dbReference>
<evidence type="ECO:0000259" key="7">
    <source>
        <dbReference type="SMART" id="SM00244"/>
    </source>
</evidence>
<keyword evidence="5" id="KW-0472">Membrane</keyword>
<evidence type="ECO:0000256" key="6">
    <source>
        <dbReference type="PIRNR" id="PIRNR005651"/>
    </source>
</evidence>
<dbReference type="CDD" id="cd03405">
    <property type="entry name" value="SPFH_HflC"/>
    <property type="match status" value="1"/>
</dbReference>
<organism evidence="8">
    <name type="scientific">uncultured bacterium contig00061</name>
    <dbReference type="NCBI Taxonomy" id="1181544"/>
    <lineage>
        <taxon>Bacteria</taxon>
        <taxon>environmental samples</taxon>
    </lineage>
</organism>
<dbReference type="GO" id="GO:0016020">
    <property type="term" value="C:membrane"/>
    <property type="evidence" value="ECO:0007669"/>
    <property type="project" value="UniProtKB-SubCell"/>
</dbReference>
<evidence type="ECO:0000256" key="4">
    <source>
        <dbReference type="ARBA" id="ARBA00022989"/>
    </source>
</evidence>
<name>A0A806KHK8_9BACT</name>
<dbReference type="InterPro" id="IPR010200">
    <property type="entry name" value="HflC"/>
</dbReference>
<evidence type="ECO:0000256" key="1">
    <source>
        <dbReference type="ARBA" id="ARBA00004370"/>
    </source>
</evidence>
<evidence type="ECO:0000313" key="8">
    <source>
        <dbReference type="EMBL" id="AGS52290.1"/>
    </source>
</evidence>
<dbReference type="Gene3D" id="3.30.479.30">
    <property type="entry name" value="Band 7 domain"/>
    <property type="match status" value="1"/>
</dbReference>
<evidence type="ECO:0000256" key="2">
    <source>
        <dbReference type="ARBA" id="ARBA00007862"/>
    </source>
</evidence>
<proteinExistence type="inferred from homology"/>
<dbReference type="NCBIfam" id="TIGR01932">
    <property type="entry name" value="hflC"/>
    <property type="match status" value="1"/>
</dbReference>
<accession>A0A806KHK8</accession>
<keyword evidence="3" id="KW-0812">Transmembrane</keyword>
<sequence length="287" mass="32953">MTGVVTNAGLHLKVPFIDEVVRYPKKIMAWDGEARIIPTAERQFIFVDVTARWRISDPKKFYESINTVDAAYSKLGEIIDSEVRTVVAENFLRESVRNSNIIIDRSSGIDELALGVGTDGIDAEIISTVQIESNYEPIVKGRRQLAEEILARSRRMVPEYGIELIDVVTRQIRYSDELTPSVYARMIRERNQIAQAFRSAGEGSKAEWLGKMDNEKRSLLSAAYERAETIRGTADAEAARVYAEAYNRDRSFFDFWRAVESYRNTLPKFNKTLSTDMEYFRYLYTPR</sequence>
<dbReference type="InterPro" id="IPR036013">
    <property type="entry name" value="Band_7/SPFH_dom_sf"/>
</dbReference>
<dbReference type="PANTHER" id="PTHR42911:SF1">
    <property type="entry name" value="MODULATOR OF FTSH PROTEASE HFLC"/>
    <property type="match status" value="1"/>
</dbReference>
<dbReference type="EMBL" id="JQ844188">
    <property type="protein sequence ID" value="AGS52290.1"/>
    <property type="molecule type" value="Genomic_DNA"/>
</dbReference>
<feature type="domain" description="Band 7" evidence="7">
    <location>
        <begin position="1"/>
        <end position="186"/>
    </location>
</feature>
<protein>
    <recommendedName>
        <fullName evidence="6">Protein HflC</fullName>
    </recommendedName>
</protein>
<dbReference type="AlphaFoldDB" id="A0A806KHK8"/>
<dbReference type="Pfam" id="PF01145">
    <property type="entry name" value="Band_7"/>
    <property type="match status" value="1"/>
</dbReference>
<comment type="function">
    <text evidence="6">HflC and HflK could regulate a protease.</text>
</comment>
<comment type="subcellular location">
    <subcellularLocation>
        <location evidence="1">Membrane</location>
    </subcellularLocation>
</comment>
<comment type="similarity">
    <text evidence="2 6">Belongs to the band 7/mec-2 family. HflC subfamily.</text>
</comment>
<dbReference type="PANTHER" id="PTHR42911">
    <property type="entry name" value="MODULATOR OF FTSH PROTEASE HFLC"/>
    <property type="match status" value="1"/>
</dbReference>
<reference evidence="8" key="1">
    <citation type="submission" date="2012-03" db="EMBL/GenBank/DDBJ databases">
        <title>Functional metagenomics reveals considerable lignocellulase gene clusters in the gut microbiome of a wood-feeding higher termite.</title>
        <authorList>
            <person name="Liu N."/>
        </authorList>
    </citation>
    <scope>NUCLEOTIDE SEQUENCE</scope>
</reference>
<dbReference type="PIRSF" id="PIRSF005651">
    <property type="entry name" value="HflC"/>
    <property type="match status" value="1"/>
</dbReference>